<keyword evidence="10 11" id="KW-0472">Membrane</keyword>
<evidence type="ECO:0000256" key="7">
    <source>
        <dbReference type="ARBA" id="ARBA00022777"/>
    </source>
</evidence>
<evidence type="ECO:0000256" key="1">
    <source>
        <dbReference type="ARBA" id="ARBA00000085"/>
    </source>
</evidence>
<dbReference type="CDD" id="cd00082">
    <property type="entry name" value="HisKA"/>
    <property type="match status" value="1"/>
</dbReference>
<evidence type="ECO:0000259" key="12">
    <source>
        <dbReference type="PROSITE" id="PS50109"/>
    </source>
</evidence>
<reference evidence="13 14" key="1">
    <citation type="submission" date="2016-10" db="EMBL/GenBank/DDBJ databases">
        <authorList>
            <person name="Varghese N."/>
            <person name="Submissions S."/>
        </authorList>
    </citation>
    <scope>NUCLEOTIDE SEQUENCE [LARGE SCALE GENOMIC DNA]</scope>
    <source>
        <strain evidence="13 14">WCP15</strain>
    </source>
</reference>
<dbReference type="InterPro" id="IPR004358">
    <property type="entry name" value="Sig_transdc_His_kin-like_C"/>
</dbReference>
<organism evidence="13 14">
    <name type="scientific">Parafannyhessea umbonata</name>
    <dbReference type="NCBI Taxonomy" id="604330"/>
    <lineage>
        <taxon>Bacteria</taxon>
        <taxon>Bacillati</taxon>
        <taxon>Actinomycetota</taxon>
        <taxon>Coriobacteriia</taxon>
        <taxon>Coriobacteriales</taxon>
        <taxon>Atopobiaceae</taxon>
        <taxon>Parafannyhessea</taxon>
    </lineage>
</organism>
<protein>
    <recommendedName>
        <fullName evidence="3">histidine kinase</fullName>
        <ecNumber evidence="3">2.7.13.3</ecNumber>
    </recommendedName>
</protein>
<evidence type="ECO:0000256" key="9">
    <source>
        <dbReference type="ARBA" id="ARBA00023012"/>
    </source>
</evidence>
<keyword evidence="14" id="KW-1185">Reference proteome</keyword>
<dbReference type="Pfam" id="PF00512">
    <property type="entry name" value="HisKA"/>
    <property type="match status" value="1"/>
</dbReference>
<keyword evidence="7 13" id="KW-0418">Kinase</keyword>
<dbReference type="Pfam" id="PF02518">
    <property type="entry name" value="HATPase_c"/>
    <property type="match status" value="1"/>
</dbReference>
<dbReference type="InterPro" id="IPR005467">
    <property type="entry name" value="His_kinase_dom"/>
</dbReference>
<keyword evidence="8 11" id="KW-1133">Transmembrane helix</keyword>
<dbReference type="InterPro" id="IPR003661">
    <property type="entry name" value="HisK_dim/P_dom"/>
</dbReference>
<keyword evidence="4" id="KW-0597">Phosphoprotein</keyword>
<accession>A0A1H6HXR4</accession>
<feature type="transmembrane region" description="Helical" evidence="11">
    <location>
        <begin position="182"/>
        <end position="205"/>
    </location>
</feature>
<gene>
    <name evidence="13" type="ORF">SAMN05216447_101290</name>
</gene>
<keyword evidence="5" id="KW-0808">Transferase</keyword>
<dbReference type="PANTHER" id="PTHR45436:SF5">
    <property type="entry name" value="SENSOR HISTIDINE KINASE TRCS"/>
    <property type="match status" value="1"/>
</dbReference>
<dbReference type="SUPFAM" id="SSF55874">
    <property type="entry name" value="ATPase domain of HSP90 chaperone/DNA topoisomerase II/histidine kinase"/>
    <property type="match status" value="1"/>
</dbReference>
<keyword evidence="9" id="KW-0902">Two-component regulatory system</keyword>
<evidence type="ECO:0000256" key="11">
    <source>
        <dbReference type="SAM" id="Phobius"/>
    </source>
</evidence>
<dbReference type="EMBL" id="FNWT01000001">
    <property type="protein sequence ID" value="SEH39077.1"/>
    <property type="molecule type" value="Genomic_DNA"/>
</dbReference>
<dbReference type="PRINTS" id="PR00344">
    <property type="entry name" value="BCTRLSENSOR"/>
</dbReference>
<dbReference type="SMART" id="SM00387">
    <property type="entry name" value="HATPase_c"/>
    <property type="match status" value="1"/>
</dbReference>
<evidence type="ECO:0000256" key="2">
    <source>
        <dbReference type="ARBA" id="ARBA00004236"/>
    </source>
</evidence>
<dbReference type="Gene3D" id="3.30.565.10">
    <property type="entry name" value="Histidine kinase-like ATPase, C-terminal domain"/>
    <property type="match status" value="1"/>
</dbReference>
<evidence type="ECO:0000256" key="8">
    <source>
        <dbReference type="ARBA" id="ARBA00022989"/>
    </source>
</evidence>
<evidence type="ECO:0000313" key="14">
    <source>
        <dbReference type="Proteomes" id="UP000199135"/>
    </source>
</evidence>
<sequence>MRSRLIEWLKRDYGGSIGRMRRKMHLTAIVATALVLTVVVAALDLVVWNNVLVQVDTVVDLIEAKGGVLSADVGITDDDLDANQGFNTRLNDVALEEIPYNARYFTVTFNDGSEIVDANMGSIASVDTDAAEAMANEVIASGQMEGFDGVYRYRVVPMGDGTMIIFYFAYDDLFYFDSFRYASIMMGLLGLLIFALLEIPLILWVTRPLEEAQERQRRFVTDASHELRTPISVITSAMDVIEIESGESEWTRSVHHQAKRLEDLTDKLVALAKVEEGERSLSLGDVDVSAVAMGFAEDFEAVAQSKGKSFSFAIQPNVVAYADTAMMEQALSILLDNAFKHSPDSARVELSVSSASGLASIAVTNDVAGMAEGPHPELFDRFYKSDGARSYAGGHGIGLSVVRGIARAHGGRVSATCVGGRLTVELVV</sequence>
<dbReference type="InterPro" id="IPR036890">
    <property type="entry name" value="HATPase_C_sf"/>
</dbReference>
<dbReference type="GO" id="GO:0016301">
    <property type="term" value="F:kinase activity"/>
    <property type="evidence" value="ECO:0007669"/>
    <property type="project" value="UniProtKB-KW"/>
</dbReference>
<dbReference type="InterPro" id="IPR036097">
    <property type="entry name" value="HisK_dim/P_sf"/>
</dbReference>
<evidence type="ECO:0000256" key="4">
    <source>
        <dbReference type="ARBA" id="ARBA00022553"/>
    </source>
</evidence>
<dbReference type="PANTHER" id="PTHR45436">
    <property type="entry name" value="SENSOR HISTIDINE KINASE YKOH"/>
    <property type="match status" value="1"/>
</dbReference>
<comment type="subcellular location">
    <subcellularLocation>
        <location evidence="2">Cell membrane</location>
    </subcellularLocation>
</comment>
<keyword evidence="6 11" id="KW-0812">Transmembrane</keyword>
<comment type="catalytic activity">
    <reaction evidence="1">
        <text>ATP + protein L-histidine = ADP + protein N-phospho-L-histidine.</text>
        <dbReference type="EC" id="2.7.13.3"/>
    </reaction>
</comment>
<evidence type="ECO:0000256" key="6">
    <source>
        <dbReference type="ARBA" id="ARBA00022692"/>
    </source>
</evidence>
<name>A0A1H6HXR4_9ACTN</name>
<proteinExistence type="predicted"/>
<evidence type="ECO:0000256" key="3">
    <source>
        <dbReference type="ARBA" id="ARBA00012438"/>
    </source>
</evidence>
<dbReference type="InterPro" id="IPR003594">
    <property type="entry name" value="HATPase_dom"/>
</dbReference>
<evidence type="ECO:0000313" key="13">
    <source>
        <dbReference type="EMBL" id="SEH39077.1"/>
    </source>
</evidence>
<dbReference type="SUPFAM" id="SSF47384">
    <property type="entry name" value="Homodimeric domain of signal transducing histidine kinase"/>
    <property type="match status" value="1"/>
</dbReference>
<dbReference type="Proteomes" id="UP000199135">
    <property type="component" value="Unassembled WGS sequence"/>
</dbReference>
<evidence type="ECO:0000256" key="5">
    <source>
        <dbReference type="ARBA" id="ARBA00022679"/>
    </source>
</evidence>
<evidence type="ECO:0000256" key="10">
    <source>
        <dbReference type="ARBA" id="ARBA00023136"/>
    </source>
</evidence>
<dbReference type="EC" id="2.7.13.3" evidence="3"/>
<dbReference type="InterPro" id="IPR050428">
    <property type="entry name" value="TCS_sensor_his_kinase"/>
</dbReference>
<dbReference type="PROSITE" id="PS50109">
    <property type="entry name" value="HIS_KIN"/>
    <property type="match status" value="1"/>
</dbReference>
<dbReference type="Gene3D" id="1.10.287.130">
    <property type="match status" value="1"/>
</dbReference>
<dbReference type="SMART" id="SM00388">
    <property type="entry name" value="HisKA"/>
    <property type="match status" value="1"/>
</dbReference>
<comment type="caution">
    <text evidence="13">The sequence shown here is derived from an EMBL/GenBank/DDBJ whole genome shotgun (WGS) entry which is preliminary data.</text>
</comment>
<dbReference type="RefSeq" id="WP_078686512.1">
    <property type="nucleotide sequence ID" value="NZ_FNWT01000001.1"/>
</dbReference>
<feature type="domain" description="Histidine kinase" evidence="12">
    <location>
        <begin position="222"/>
        <end position="428"/>
    </location>
</feature>